<dbReference type="EMBL" id="BTSY01000001">
    <property type="protein sequence ID" value="GMT10519.1"/>
    <property type="molecule type" value="Genomic_DNA"/>
</dbReference>
<comment type="caution">
    <text evidence="2">The sequence shown here is derived from an EMBL/GenBank/DDBJ whole genome shotgun (WGS) entry which is preliminary data.</text>
</comment>
<evidence type="ECO:0000256" key="1">
    <source>
        <dbReference type="SAM" id="Phobius"/>
    </source>
</evidence>
<dbReference type="AlphaFoldDB" id="A0AAV5UTS6"/>
<keyword evidence="1" id="KW-0472">Membrane</keyword>
<feature type="non-terminal residue" evidence="2">
    <location>
        <position position="134"/>
    </location>
</feature>
<keyword evidence="1" id="KW-1133">Transmembrane helix</keyword>
<feature type="transmembrane region" description="Helical" evidence="1">
    <location>
        <begin position="81"/>
        <end position="105"/>
    </location>
</feature>
<dbReference type="InterPro" id="IPR019428">
    <property type="entry name" value="7TM_GPCR_serpentine_rcpt_Str"/>
</dbReference>
<evidence type="ECO:0008006" key="4">
    <source>
        <dbReference type="Google" id="ProtNLM"/>
    </source>
</evidence>
<organism evidence="2 3">
    <name type="scientific">Pristionchus fissidentatus</name>
    <dbReference type="NCBI Taxonomy" id="1538716"/>
    <lineage>
        <taxon>Eukaryota</taxon>
        <taxon>Metazoa</taxon>
        <taxon>Ecdysozoa</taxon>
        <taxon>Nematoda</taxon>
        <taxon>Chromadorea</taxon>
        <taxon>Rhabditida</taxon>
        <taxon>Rhabditina</taxon>
        <taxon>Diplogasteromorpha</taxon>
        <taxon>Diplogasteroidea</taxon>
        <taxon>Neodiplogasteridae</taxon>
        <taxon>Pristionchus</taxon>
    </lineage>
</organism>
<keyword evidence="1" id="KW-0812">Transmembrane</keyword>
<accession>A0AAV5UTS6</accession>
<gene>
    <name evidence="2" type="ORF">PFISCL1PPCAC_1816</name>
</gene>
<name>A0AAV5UTS6_9BILA</name>
<dbReference type="Pfam" id="PF10326">
    <property type="entry name" value="7TM_GPCR_Str"/>
    <property type="match status" value="1"/>
</dbReference>
<feature type="transmembrane region" description="Helical" evidence="1">
    <location>
        <begin position="37"/>
        <end position="60"/>
    </location>
</feature>
<sequence length="134" mass="14957">MNISREAFDFDPNERFAVYGLPLEKVDINGDRTALRLALGCVLPTYISSYIIFAVIIHLIRRLHSFSVTMSPKTLEMERKFYKVQLLQSILPVVIISVPIAIFIIPAVLSANIGPSTLAMTVSVWLVPVIQVSI</sequence>
<proteinExistence type="predicted"/>
<keyword evidence="3" id="KW-1185">Reference proteome</keyword>
<evidence type="ECO:0000313" key="2">
    <source>
        <dbReference type="EMBL" id="GMT10519.1"/>
    </source>
</evidence>
<dbReference type="Proteomes" id="UP001432322">
    <property type="component" value="Unassembled WGS sequence"/>
</dbReference>
<protein>
    <recommendedName>
        <fullName evidence="4">G protein-coupled receptor</fullName>
    </recommendedName>
</protein>
<reference evidence="2" key="1">
    <citation type="submission" date="2023-10" db="EMBL/GenBank/DDBJ databases">
        <title>Genome assembly of Pristionchus species.</title>
        <authorList>
            <person name="Yoshida K."/>
            <person name="Sommer R.J."/>
        </authorList>
    </citation>
    <scope>NUCLEOTIDE SEQUENCE</scope>
    <source>
        <strain evidence="2">RS5133</strain>
    </source>
</reference>
<evidence type="ECO:0000313" key="3">
    <source>
        <dbReference type="Proteomes" id="UP001432322"/>
    </source>
</evidence>